<dbReference type="InterPro" id="IPR000965">
    <property type="entry name" value="GPR_dom"/>
</dbReference>
<comment type="pathway">
    <text evidence="1 7">Amino-acid biosynthesis; L-proline biosynthesis; L-glutamate 5-semialdehyde from L-glutamate: step 2/2.</text>
</comment>
<dbReference type="InterPro" id="IPR012134">
    <property type="entry name" value="Glu-5-SA_DH"/>
</dbReference>
<name>A0ABN6F7R0_9BACT</name>
<dbReference type="HAMAP" id="MF_00412">
    <property type="entry name" value="ProA"/>
    <property type="match status" value="1"/>
</dbReference>
<keyword evidence="5 7" id="KW-0560">Oxidoreductase</keyword>
<comment type="catalytic activity">
    <reaction evidence="6 7">
        <text>L-glutamate 5-semialdehyde + phosphate + NADP(+) = L-glutamyl 5-phosphate + NADPH + H(+)</text>
        <dbReference type="Rhea" id="RHEA:19541"/>
        <dbReference type="ChEBI" id="CHEBI:15378"/>
        <dbReference type="ChEBI" id="CHEBI:43474"/>
        <dbReference type="ChEBI" id="CHEBI:57783"/>
        <dbReference type="ChEBI" id="CHEBI:58066"/>
        <dbReference type="ChEBI" id="CHEBI:58274"/>
        <dbReference type="ChEBI" id="CHEBI:58349"/>
        <dbReference type="EC" id="1.2.1.41"/>
    </reaction>
</comment>
<dbReference type="NCBIfam" id="NF001221">
    <property type="entry name" value="PRK00197.1"/>
    <property type="match status" value="1"/>
</dbReference>
<evidence type="ECO:0000256" key="6">
    <source>
        <dbReference type="ARBA" id="ARBA00049024"/>
    </source>
</evidence>
<evidence type="ECO:0000256" key="4">
    <source>
        <dbReference type="ARBA" id="ARBA00022857"/>
    </source>
</evidence>
<evidence type="ECO:0000313" key="10">
    <source>
        <dbReference type="Proteomes" id="UP001320148"/>
    </source>
</evidence>
<dbReference type="PANTHER" id="PTHR11063:SF8">
    <property type="entry name" value="DELTA-1-PYRROLINE-5-CARBOXYLATE SYNTHASE"/>
    <property type="match status" value="1"/>
</dbReference>
<feature type="domain" description="Aldehyde dehydrogenase" evidence="8">
    <location>
        <begin position="5"/>
        <end position="285"/>
    </location>
</feature>
<keyword evidence="2 7" id="KW-0028">Amino-acid biosynthesis</keyword>
<dbReference type="PANTHER" id="PTHR11063">
    <property type="entry name" value="GLUTAMATE SEMIALDEHYDE DEHYDROGENASE"/>
    <property type="match status" value="1"/>
</dbReference>
<evidence type="ECO:0000256" key="7">
    <source>
        <dbReference type="HAMAP-Rule" id="MF_00412"/>
    </source>
</evidence>
<reference evidence="9 10" key="1">
    <citation type="submission" date="2021-02" db="EMBL/GenBank/DDBJ databases">
        <title>Complete genome of Desulfoluna sp. strain ASN36.</title>
        <authorList>
            <person name="Takahashi A."/>
            <person name="Kojima H."/>
            <person name="Fukui M."/>
        </authorList>
    </citation>
    <scope>NUCLEOTIDE SEQUENCE [LARGE SCALE GENOMIC DNA]</scope>
    <source>
        <strain evidence="9 10">ASN36</strain>
    </source>
</reference>
<proteinExistence type="inferred from homology"/>
<gene>
    <name evidence="7 9" type="primary">proA</name>
    <name evidence="9" type="ORF">DSLASN_40060</name>
</gene>
<dbReference type="SUPFAM" id="SSF53720">
    <property type="entry name" value="ALDH-like"/>
    <property type="match status" value="1"/>
</dbReference>
<dbReference type="Pfam" id="PF00171">
    <property type="entry name" value="Aldedh"/>
    <property type="match status" value="1"/>
</dbReference>
<dbReference type="InterPro" id="IPR020593">
    <property type="entry name" value="G-glutamylP_reductase_CS"/>
</dbReference>
<evidence type="ECO:0000259" key="8">
    <source>
        <dbReference type="Pfam" id="PF00171"/>
    </source>
</evidence>
<dbReference type="EMBL" id="AP024488">
    <property type="protein sequence ID" value="BCS98374.1"/>
    <property type="molecule type" value="Genomic_DNA"/>
</dbReference>
<dbReference type="InterPro" id="IPR016163">
    <property type="entry name" value="Ald_DH_C"/>
</dbReference>
<accession>A0ABN6F7R0</accession>
<protein>
    <recommendedName>
        <fullName evidence="7">Gamma-glutamyl phosphate reductase</fullName>
        <shortName evidence="7">GPR</shortName>
        <ecNumber evidence="7">1.2.1.41</ecNumber>
    </recommendedName>
    <alternativeName>
        <fullName evidence="7">Glutamate-5-semialdehyde dehydrogenase</fullName>
    </alternativeName>
    <alternativeName>
        <fullName evidence="7">Glutamyl-gamma-semialdehyde dehydrogenase</fullName>
        <shortName evidence="7">GSA dehydrogenase</shortName>
    </alternativeName>
</protein>
<organism evidence="9 10">
    <name type="scientific">Desulfoluna limicola</name>
    <dbReference type="NCBI Taxonomy" id="2810562"/>
    <lineage>
        <taxon>Bacteria</taxon>
        <taxon>Pseudomonadati</taxon>
        <taxon>Thermodesulfobacteriota</taxon>
        <taxon>Desulfobacteria</taxon>
        <taxon>Desulfobacterales</taxon>
        <taxon>Desulfolunaceae</taxon>
        <taxon>Desulfoluna</taxon>
    </lineage>
</organism>
<dbReference type="InterPro" id="IPR016161">
    <property type="entry name" value="Ald_DH/histidinol_DH"/>
</dbReference>
<evidence type="ECO:0000256" key="2">
    <source>
        <dbReference type="ARBA" id="ARBA00022605"/>
    </source>
</evidence>
<comment type="function">
    <text evidence="7">Catalyzes the NADPH-dependent reduction of L-glutamate 5-phosphate into L-glutamate 5-semialdehyde and phosphate. The product spontaneously undergoes cyclization to form 1-pyrroline-5-carboxylate.</text>
</comment>
<comment type="similarity">
    <text evidence="7">Belongs to the gamma-glutamyl phosphate reductase family.</text>
</comment>
<keyword evidence="10" id="KW-1185">Reference proteome</keyword>
<dbReference type="PROSITE" id="PS01223">
    <property type="entry name" value="PROA"/>
    <property type="match status" value="1"/>
</dbReference>
<evidence type="ECO:0000256" key="5">
    <source>
        <dbReference type="ARBA" id="ARBA00023002"/>
    </source>
</evidence>
<dbReference type="PIRSF" id="PIRSF000151">
    <property type="entry name" value="GPR"/>
    <property type="match status" value="1"/>
</dbReference>
<dbReference type="Gene3D" id="3.40.309.10">
    <property type="entry name" value="Aldehyde Dehydrogenase, Chain A, domain 2"/>
    <property type="match status" value="1"/>
</dbReference>
<dbReference type="NCBIfam" id="TIGR00407">
    <property type="entry name" value="proA"/>
    <property type="match status" value="1"/>
</dbReference>
<keyword evidence="7" id="KW-0963">Cytoplasm</keyword>
<evidence type="ECO:0000256" key="3">
    <source>
        <dbReference type="ARBA" id="ARBA00022650"/>
    </source>
</evidence>
<dbReference type="InterPro" id="IPR015590">
    <property type="entry name" value="Aldehyde_DH_dom"/>
</dbReference>
<evidence type="ECO:0000313" key="9">
    <source>
        <dbReference type="EMBL" id="BCS98374.1"/>
    </source>
</evidence>
<dbReference type="Gene3D" id="3.40.605.10">
    <property type="entry name" value="Aldehyde Dehydrogenase, Chain A, domain 1"/>
    <property type="match status" value="1"/>
</dbReference>
<keyword evidence="4 7" id="KW-0521">NADP</keyword>
<dbReference type="RefSeq" id="WP_236889774.1">
    <property type="nucleotide sequence ID" value="NZ_AP024488.1"/>
</dbReference>
<dbReference type="Proteomes" id="UP001320148">
    <property type="component" value="Chromosome"/>
</dbReference>
<evidence type="ECO:0000256" key="1">
    <source>
        <dbReference type="ARBA" id="ARBA00004985"/>
    </source>
</evidence>
<keyword evidence="3 7" id="KW-0641">Proline biosynthesis</keyword>
<dbReference type="InterPro" id="IPR016162">
    <property type="entry name" value="Ald_DH_N"/>
</dbReference>
<sequence length="418" mass="45063">MSVEATVIEMAKRAKQAARKVAAATTDQKNRVLSSIADKIEARAEAIQAENRKDIERAKEMGLTPAMIDRLTISDATIASMAGGLRDVVALPDPVGEVTSSEERPSGIKVSRVRIPLGVIGMIYESRPNVTIDAAGLCLKAGNAIILRGGSEAFHSNMVLAACIADALEENDLPKEVVQLIPMRDRDAVNVLLKQEAYLDVMIPRGGEGLIRFVTENSLIPVLKHYKGVCHVYVDSEADLEKAKAICMNSKVQRPGVCNAMETMLVHKDVAAEYLPLVGQAFKEAGVTLKGCPETRKHIAWAEEAVEADWPAEYLDLTLAVKVVDSVDDALDHIAAYNSGHTEAIVTKNEATARRFVQEADSSAVMVNASTRFNDGGELGLGAEIGISTSKLHAFGPMGLEELTSRKFVVYGNGQVRQ</sequence>
<dbReference type="EC" id="1.2.1.41" evidence="7"/>
<dbReference type="CDD" id="cd07079">
    <property type="entry name" value="ALDH_F18-19_ProA-GPR"/>
    <property type="match status" value="1"/>
</dbReference>
<comment type="subcellular location">
    <subcellularLocation>
        <location evidence="7">Cytoplasm</location>
    </subcellularLocation>
</comment>